<comment type="similarity">
    <text evidence="1 4">Belongs to the UPP synthase family.</text>
</comment>
<dbReference type="STRING" id="158441.A0A226E954"/>
<dbReference type="PANTHER" id="PTHR10291">
    <property type="entry name" value="DEHYDRODOLICHYL DIPHOSPHATE SYNTHASE FAMILY MEMBER"/>
    <property type="match status" value="1"/>
</dbReference>
<dbReference type="Pfam" id="PF01255">
    <property type="entry name" value="Prenyltransf"/>
    <property type="match status" value="1"/>
</dbReference>
<comment type="catalytic activity">
    <reaction evidence="3">
        <text>n isopentenyl diphosphate + (2E,6E)-farnesyl diphosphate = a di-trans,poly-cis-polyprenyl diphosphate + n diphosphate</text>
        <dbReference type="Rhea" id="RHEA:53008"/>
        <dbReference type="Rhea" id="RHEA-COMP:19494"/>
        <dbReference type="ChEBI" id="CHEBI:33019"/>
        <dbReference type="ChEBI" id="CHEBI:128769"/>
        <dbReference type="ChEBI" id="CHEBI:136960"/>
        <dbReference type="ChEBI" id="CHEBI:175763"/>
        <dbReference type="EC" id="2.5.1.87"/>
    </reaction>
</comment>
<name>A0A226E954_FOLCA</name>
<dbReference type="PANTHER" id="PTHR10291:SF43">
    <property type="entry name" value="DEHYDRODOLICHYL DIPHOSPHATE SYNTHASE COMPLEX SUBUNIT DHDDS"/>
    <property type="match status" value="1"/>
</dbReference>
<comment type="caution">
    <text evidence="5">The sequence shown here is derived from an EMBL/GenBank/DDBJ whole genome shotgun (WGS) entry which is preliminary data.</text>
</comment>
<dbReference type="GO" id="GO:0005783">
    <property type="term" value="C:endoplasmic reticulum"/>
    <property type="evidence" value="ECO:0007669"/>
    <property type="project" value="TreeGrafter"/>
</dbReference>
<dbReference type="Gene3D" id="3.40.1180.10">
    <property type="entry name" value="Decaprenyl diphosphate synthase-like"/>
    <property type="match status" value="1"/>
</dbReference>
<evidence type="ECO:0000313" key="5">
    <source>
        <dbReference type="EMBL" id="OXA53910.1"/>
    </source>
</evidence>
<dbReference type="EMBL" id="LNIX01000005">
    <property type="protein sequence ID" value="OXA53910.1"/>
    <property type="molecule type" value="Genomic_DNA"/>
</dbReference>
<dbReference type="GO" id="GO:0016094">
    <property type="term" value="P:polyprenol biosynthetic process"/>
    <property type="evidence" value="ECO:0007669"/>
    <property type="project" value="TreeGrafter"/>
</dbReference>
<proteinExistence type="inferred from homology"/>
<dbReference type="InterPro" id="IPR001441">
    <property type="entry name" value="UPP_synth-like"/>
</dbReference>
<dbReference type="AlphaFoldDB" id="A0A226E954"/>
<gene>
    <name evidence="5" type="ORF">Fcan01_10539</name>
</gene>
<dbReference type="InterPro" id="IPR018520">
    <property type="entry name" value="UPP_synth-like_CS"/>
</dbReference>
<evidence type="ECO:0000256" key="1">
    <source>
        <dbReference type="ARBA" id="ARBA00005432"/>
    </source>
</evidence>
<evidence type="ECO:0000256" key="2">
    <source>
        <dbReference type="ARBA" id="ARBA00022679"/>
    </source>
</evidence>
<dbReference type="NCBIfam" id="TIGR00055">
    <property type="entry name" value="uppS"/>
    <property type="match status" value="1"/>
</dbReference>
<organism evidence="5 6">
    <name type="scientific">Folsomia candida</name>
    <name type="common">Springtail</name>
    <dbReference type="NCBI Taxonomy" id="158441"/>
    <lineage>
        <taxon>Eukaryota</taxon>
        <taxon>Metazoa</taxon>
        <taxon>Ecdysozoa</taxon>
        <taxon>Arthropoda</taxon>
        <taxon>Hexapoda</taxon>
        <taxon>Collembola</taxon>
        <taxon>Entomobryomorpha</taxon>
        <taxon>Isotomoidea</taxon>
        <taxon>Isotomidae</taxon>
        <taxon>Proisotominae</taxon>
        <taxon>Folsomia</taxon>
    </lineage>
</organism>
<dbReference type="InterPro" id="IPR036424">
    <property type="entry name" value="UPP_synth-like_sf"/>
</dbReference>
<dbReference type="GO" id="GO:0045547">
    <property type="term" value="F:ditrans,polycis-polyprenyl diphosphate synthase [(2E,6E)-farnesyl diphosphate specific] activity"/>
    <property type="evidence" value="ECO:0007669"/>
    <property type="project" value="UniProtKB-EC"/>
</dbReference>
<accession>A0A226E954</accession>
<dbReference type="PROSITE" id="PS01066">
    <property type="entry name" value="UPP_SYNTHASE"/>
    <property type="match status" value="1"/>
</dbReference>
<dbReference type="EC" id="2.5.1.-" evidence="4"/>
<reference evidence="5 6" key="1">
    <citation type="submission" date="2015-12" db="EMBL/GenBank/DDBJ databases">
        <title>The genome of Folsomia candida.</title>
        <authorList>
            <person name="Faddeeva A."/>
            <person name="Derks M.F."/>
            <person name="Anvar Y."/>
            <person name="Smit S."/>
            <person name="Van Straalen N."/>
            <person name="Roelofs D."/>
        </authorList>
    </citation>
    <scope>NUCLEOTIDE SEQUENCE [LARGE SCALE GENOMIC DNA]</scope>
    <source>
        <strain evidence="5 6">VU population</strain>
        <tissue evidence="5">Whole body</tissue>
    </source>
</reference>
<keyword evidence="6" id="KW-1185">Reference proteome</keyword>
<dbReference type="Proteomes" id="UP000198287">
    <property type="component" value="Unassembled WGS sequence"/>
</dbReference>
<evidence type="ECO:0000256" key="3">
    <source>
        <dbReference type="ARBA" id="ARBA00047353"/>
    </source>
</evidence>
<sequence>MTEMDTYSLSLLEILATSVAKMGPIPDHIAIIMDGNRRYARTKGLNTVNGHEAGSRVSLGLEEWIRAIGCNELTVYAFSSENFKRTKEEIAGVMDVIYKKIGSMIQDVETGKNRDTSFQVIGNWESIPSKLKFRLANLMQKTKNFKPFKLNMAVGYTGREGILRSLNAFEGTKSDKVNDNSDIIPPSKWNEYLIEQAQNLSDMKPVDLLIRTGGDLRLSDFMMWEASHAYVHFIPTTWPEFSFTDFIHAIFKYQLHRYGVPKQLSAKQSLSREEMTFAEKMLQLPRTERWTRIVRMGNKDVPLEEVEAEYSPNNEKFSGAVKF</sequence>
<keyword evidence="2 4" id="KW-0808">Transferase</keyword>
<dbReference type="OrthoDB" id="4173905at2759"/>
<dbReference type="SUPFAM" id="SSF64005">
    <property type="entry name" value="Undecaprenyl diphosphate synthase"/>
    <property type="match status" value="1"/>
</dbReference>
<dbReference type="CDD" id="cd00475">
    <property type="entry name" value="Cis_IPPS"/>
    <property type="match status" value="1"/>
</dbReference>
<dbReference type="HAMAP" id="MF_01139">
    <property type="entry name" value="ISPT"/>
    <property type="match status" value="1"/>
</dbReference>
<evidence type="ECO:0000256" key="4">
    <source>
        <dbReference type="RuleBase" id="RU363018"/>
    </source>
</evidence>
<protein>
    <recommendedName>
        <fullName evidence="4">Alkyl transferase</fullName>
        <ecNumber evidence="4">2.5.1.-</ecNumber>
    </recommendedName>
</protein>
<evidence type="ECO:0000313" key="6">
    <source>
        <dbReference type="Proteomes" id="UP000198287"/>
    </source>
</evidence>